<accession>A0ABR3PZU9</accession>
<dbReference type="EMBL" id="JBBXJM010000004">
    <property type="protein sequence ID" value="KAL1407976.1"/>
    <property type="molecule type" value="Genomic_DNA"/>
</dbReference>
<evidence type="ECO:0000313" key="9">
    <source>
        <dbReference type="EMBL" id="KAL1407976.1"/>
    </source>
</evidence>
<evidence type="ECO:0000313" key="10">
    <source>
        <dbReference type="Proteomes" id="UP001565368"/>
    </source>
</evidence>
<keyword evidence="4" id="KW-0812">Transmembrane</keyword>
<evidence type="ECO:0000256" key="8">
    <source>
        <dbReference type="ARBA" id="ARBA00023136"/>
    </source>
</evidence>
<evidence type="ECO:0000256" key="5">
    <source>
        <dbReference type="ARBA" id="ARBA00022856"/>
    </source>
</evidence>
<keyword evidence="8" id="KW-0472">Membrane</keyword>
<dbReference type="InterPro" id="IPR004813">
    <property type="entry name" value="OPT"/>
</dbReference>
<sequence>MASYPAHTDIEVDDFVADTPQEEKLGVDHVENEKVSNHSSSVEDVRARVLEYYGRGGGDAEPAQDIDFIFEKVLEMTDEHAVEILRSTIKYHSGDPNFLVTTLEHLARLVDGPQAAELSQADWSLEVRAEACAIYYHSPYPEVRSVTDPFDDPTVPCETWRAYFLGLVFMCGASALNTFFSPRQPSISIGSNVLQLLLAPTGKIMARVLPDWGFTFRGKRHSLNPGPWTFKEQSEAWV</sequence>
<comment type="caution">
    <text evidence="9">The sequence shown here is derived from an EMBL/GenBank/DDBJ whole genome shotgun (WGS) entry which is preliminary data.</text>
</comment>
<dbReference type="InterPro" id="IPR004648">
    <property type="entry name" value="Oligpept_transpt"/>
</dbReference>
<keyword evidence="3" id="KW-0813">Transport</keyword>
<protein>
    <submittedName>
        <fullName evidence="9">Oligopeptide transporter 6</fullName>
    </submittedName>
</protein>
<keyword evidence="7" id="KW-1133">Transmembrane helix</keyword>
<reference evidence="9 10" key="1">
    <citation type="submission" date="2023-08" db="EMBL/GenBank/DDBJ databases">
        <title>Annotated Genome Sequence of Vanrija albida AlHP1.</title>
        <authorList>
            <person name="Herzog R."/>
        </authorList>
    </citation>
    <scope>NUCLEOTIDE SEQUENCE [LARGE SCALE GENOMIC DNA]</scope>
    <source>
        <strain evidence="9 10">AlHP1</strain>
    </source>
</reference>
<name>A0ABR3PZU9_9TREE</name>
<dbReference type="RefSeq" id="XP_069207920.1">
    <property type="nucleotide sequence ID" value="XM_069353278.1"/>
</dbReference>
<proteinExistence type="inferred from homology"/>
<dbReference type="PANTHER" id="PTHR22601">
    <property type="entry name" value="ISP4 LIKE PROTEIN"/>
    <property type="match status" value="1"/>
</dbReference>
<comment type="similarity">
    <text evidence="2">Belongs to the oligopeptide OPT transporter family.</text>
</comment>
<dbReference type="Proteomes" id="UP001565368">
    <property type="component" value="Unassembled WGS sequence"/>
</dbReference>
<evidence type="ECO:0000256" key="2">
    <source>
        <dbReference type="ARBA" id="ARBA00008807"/>
    </source>
</evidence>
<evidence type="ECO:0000256" key="1">
    <source>
        <dbReference type="ARBA" id="ARBA00004141"/>
    </source>
</evidence>
<dbReference type="Pfam" id="PF03169">
    <property type="entry name" value="OPT"/>
    <property type="match status" value="1"/>
</dbReference>
<comment type="subcellular location">
    <subcellularLocation>
        <location evidence="1">Membrane</location>
        <topology evidence="1">Multi-pass membrane protein</topology>
    </subcellularLocation>
</comment>
<keyword evidence="10" id="KW-1185">Reference proteome</keyword>
<evidence type="ECO:0000256" key="6">
    <source>
        <dbReference type="ARBA" id="ARBA00022927"/>
    </source>
</evidence>
<evidence type="ECO:0000256" key="3">
    <source>
        <dbReference type="ARBA" id="ARBA00022448"/>
    </source>
</evidence>
<evidence type="ECO:0000256" key="4">
    <source>
        <dbReference type="ARBA" id="ARBA00022692"/>
    </source>
</evidence>
<dbReference type="GeneID" id="95985816"/>
<evidence type="ECO:0000256" key="7">
    <source>
        <dbReference type="ARBA" id="ARBA00022989"/>
    </source>
</evidence>
<gene>
    <name evidence="9" type="primary">OPT6_2</name>
    <name evidence="9" type="ORF">Q8F55_004773</name>
</gene>
<organism evidence="9 10">
    <name type="scientific">Vanrija albida</name>
    <dbReference type="NCBI Taxonomy" id="181172"/>
    <lineage>
        <taxon>Eukaryota</taxon>
        <taxon>Fungi</taxon>
        <taxon>Dikarya</taxon>
        <taxon>Basidiomycota</taxon>
        <taxon>Agaricomycotina</taxon>
        <taxon>Tremellomycetes</taxon>
        <taxon>Trichosporonales</taxon>
        <taxon>Trichosporonaceae</taxon>
        <taxon>Vanrija</taxon>
    </lineage>
</organism>
<keyword evidence="6" id="KW-0653">Protein transport</keyword>
<keyword evidence="5" id="KW-0571">Peptide transport</keyword>